<dbReference type="KEGG" id="bpx:BUPH_08371"/>
<evidence type="ECO:0000313" key="1">
    <source>
        <dbReference type="EMBL" id="AFT90262.1"/>
    </source>
</evidence>
<keyword evidence="1" id="KW-0614">Plasmid</keyword>
<accession>K0E0I7</accession>
<gene>
    <name evidence="1" type="ORF">BUPH_08371</name>
</gene>
<dbReference type="AlphaFoldDB" id="K0E0I7"/>
<proteinExistence type="predicted"/>
<name>K0E0I7_9BURK</name>
<dbReference type="EMBL" id="CP003865">
    <property type="protein sequence ID" value="AFT90262.1"/>
    <property type="molecule type" value="Genomic_DNA"/>
</dbReference>
<organism evidence="1 2">
    <name type="scientific">Paraburkholderia phenoliruptrix BR3459a</name>
    <dbReference type="NCBI Taxonomy" id="1229205"/>
    <lineage>
        <taxon>Bacteria</taxon>
        <taxon>Pseudomonadati</taxon>
        <taxon>Pseudomonadota</taxon>
        <taxon>Betaproteobacteria</taxon>
        <taxon>Burkholderiales</taxon>
        <taxon>Burkholderiaceae</taxon>
        <taxon>Paraburkholderia</taxon>
    </lineage>
</organism>
<dbReference type="Proteomes" id="UP000010105">
    <property type="component" value="Plasmid pSYMBR3459"/>
</dbReference>
<dbReference type="HOGENOM" id="CLU_2314922_0_0_4"/>
<reference evidence="1 2" key="1">
    <citation type="journal article" date="2012" name="J. Bacteriol.">
        <title>Complete Genome Sequence of Burkholderia phenoliruptrix BR3459a (CLA1), a Heat-Tolerant, Nitrogen-Fixing Symbiont of Mimosa flocculosa.</title>
        <authorList>
            <person name="de Oliveira Cunha C."/>
            <person name="Goda Zuleta L.F."/>
            <person name="Paula de Almeida L.G."/>
            <person name="Prioli Ciapina L."/>
            <person name="Lustrino Borges W."/>
            <person name="Pitard R.M."/>
            <person name="Baldani J.I."/>
            <person name="Straliotto R."/>
            <person name="de Faria S.M."/>
            <person name="Hungria M."/>
            <person name="Sousa Cavada B."/>
            <person name="Mercante F.M."/>
            <person name="Ribeiro de Vasconcelos A.T."/>
        </authorList>
    </citation>
    <scope>NUCLEOTIDE SEQUENCE [LARGE SCALE GENOMIC DNA]</scope>
    <source>
        <strain evidence="1 2">BR3459a</strain>
        <plasmid evidence="1 2">pSYMBR3459</plasmid>
    </source>
</reference>
<protein>
    <submittedName>
        <fullName evidence="1">Uncharacterized protein</fullName>
    </submittedName>
</protein>
<evidence type="ECO:0000313" key="2">
    <source>
        <dbReference type="Proteomes" id="UP000010105"/>
    </source>
</evidence>
<dbReference type="PATRIC" id="fig|1229205.11.peg.6991"/>
<geneLocation type="plasmid" evidence="1 2">
    <name>pSYMBR3459</name>
</geneLocation>
<sequence length="99" mass="11198">MYPQARRSGDALQIGDPWAGAPFGHLLQADEFTLSREAWCGIFQRVERRPQVFRAVCVIGHDSVQKLKRRSGKFLAYGGIVEFLNDRKCDSNAGATDRW</sequence>